<evidence type="ECO:0000313" key="11">
    <source>
        <dbReference type="Proteomes" id="UP000637513"/>
    </source>
</evidence>
<dbReference type="InterPro" id="IPR001173">
    <property type="entry name" value="Glyco_trans_2-like"/>
</dbReference>
<feature type="transmembrane region" description="Helical" evidence="8">
    <location>
        <begin position="262"/>
        <end position="283"/>
    </location>
</feature>
<evidence type="ECO:0000256" key="2">
    <source>
        <dbReference type="ARBA" id="ARBA00022676"/>
    </source>
</evidence>
<dbReference type="InterPro" id="IPR050256">
    <property type="entry name" value="Glycosyltransferase_2"/>
</dbReference>
<evidence type="ECO:0000256" key="7">
    <source>
        <dbReference type="ARBA" id="ARBA00023136"/>
    </source>
</evidence>
<evidence type="ECO:0000256" key="1">
    <source>
        <dbReference type="ARBA" id="ARBA00022475"/>
    </source>
</evidence>
<evidence type="ECO:0000259" key="9">
    <source>
        <dbReference type="Pfam" id="PF00535"/>
    </source>
</evidence>
<dbReference type="PANTHER" id="PTHR48090:SF3">
    <property type="entry name" value="UNDECAPRENYL-PHOSPHATE 4-DEOXY-4-FORMAMIDO-L-ARABINOSE TRANSFERASE"/>
    <property type="match status" value="1"/>
</dbReference>
<protein>
    <submittedName>
        <fullName evidence="10">Glycosyltransferase family 2 protein</fullName>
    </submittedName>
</protein>
<dbReference type="RefSeq" id="WP_249305102.1">
    <property type="nucleotide sequence ID" value="NZ_JACRSW010000031.1"/>
</dbReference>
<dbReference type="Pfam" id="PF00535">
    <property type="entry name" value="Glycos_transf_2"/>
    <property type="match status" value="1"/>
</dbReference>
<accession>A0ABR7MX48</accession>
<reference evidence="10 11" key="1">
    <citation type="submission" date="2020-08" db="EMBL/GenBank/DDBJ databases">
        <title>Genome public.</title>
        <authorList>
            <person name="Liu C."/>
            <person name="Sun Q."/>
        </authorList>
    </citation>
    <scope>NUCLEOTIDE SEQUENCE [LARGE SCALE GENOMIC DNA]</scope>
    <source>
        <strain evidence="10 11">BX3</strain>
    </source>
</reference>
<keyword evidence="3" id="KW-0808">Transferase</keyword>
<proteinExistence type="predicted"/>
<comment type="caution">
    <text evidence="10">The sequence shown here is derived from an EMBL/GenBank/DDBJ whole genome shotgun (WGS) entry which is preliminary data.</text>
</comment>
<feature type="transmembrane region" description="Helical" evidence="8">
    <location>
        <begin position="232"/>
        <end position="250"/>
    </location>
</feature>
<evidence type="ECO:0000256" key="6">
    <source>
        <dbReference type="ARBA" id="ARBA00022989"/>
    </source>
</evidence>
<gene>
    <name evidence="10" type="ORF">H8700_08535</name>
</gene>
<name>A0ABR7MX48_9FIRM</name>
<dbReference type="Gene3D" id="3.90.550.10">
    <property type="entry name" value="Spore Coat Polysaccharide Biosynthesis Protein SpsA, Chain A"/>
    <property type="match status" value="1"/>
</dbReference>
<evidence type="ECO:0000256" key="5">
    <source>
        <dbReference type="ARBA" id="ARBA00022985"/>
    </source>
</evidence>
<keyword evidence="4 8" id="KW-0812">Transmembrane</keyword>
<keyword evidence="5" id="KW-0448">Lipopolysaccharide biosynthesis</keyword>
<keyword evidence="6 8" id="KW-1133">Transmembrane helix</keyword>
<evidence type="ECO:0000256" key="3">
    <source>
        <dbReference type="ARBA" id="ARBA00022679"/>
    </source>
</evidence>
<feature type="domain" description="Glycosyltransferase 2-like" evidence="9">
    <location>
        <begin position="5"/>
        <end position="167"/>
    </location>
</feature>
<keyword evidence="1" id="KW-1003">Cell membrane</keyword>
<dbReference type="PANTHER" id="PTHR48090">
    <property type="entry name" value="UNDECAPRENYL-PHOSPHATE 4-DEOXY-4-FORMAMIDO-L-ARABINOSE TRANSFERASE-RELATED"/>
    <property type="match status" value="1"/>
</dbReference>
<dbReference type="Proteomes" id="UP000637513">
    <property type="component" value="Unassembled WGS sequence"/>
</dbReference>
<evidence type="ECO:0000313" key="10">
    <source>
        <dbReference type="EMBL" id="MBC8557753.1"/>
    </source>
</evidence>
<keyword evidence="11" id="KW-1185">Reference proteome</keyword>
<dbReference type="InterPro" id="IPR029044">
    <property type="entry name" value="Nucleotide-diphossugar_trans"/>
</dbReference>
<sequence>MEKISFVIPCYNSEHTVADVIGRVITTVQNHGGYDYEVVCVNDYSKDGTIDVLRKLAKENKKIKVLSFSRNFGQHSALMAGFNYVTGDIVMCLDDDGQNPPEEMFRLIDKLKEGYDLVSAKYSKKKHSLFRNFGSKVSSLMSDFLVGKPKDIDLNSFYVFRRFVLDEVIKYKNAYPFVHGLILRVTRNMANVEIDHQERAEGRSGYNFKKLFGLWMNGFTAFSEKPLRMSTFAGMICAMIGFIFGIYVIIRKILHPEVLAGYSSNMAVLLLIGGLMMFFLGLIGEYIGRIYICINNAPQFALKDMINIDEDEEKKNNK</sequence>
<evidence type="ECO:0000256" key="8">
    <source>
        <dbReference type="SAM" id="Phobius"/>
    </source>
</evidence>
<dbReference type="CDD" id="cd04187">
    <property type="entry name" value="DPM1_like_bac"/>
    <property type="match status" value="1"/>
</dbReference>
<evidence type="ECO:0000256" key="4">
    <source>
        <dbReference type="ARBA" id="ARBA00022692"/>
    </source>
</evidence>
<dbReference type="SUPFAM" id="SSF53448">
    <property type="entry name" value="Nucleotide-diphospho-sugar transferases"/>
    <property type="match status" value="1"/>
</dbReference>
<keyword evidence="2" id="KW-0328">Glycosyltransferase</keyword>
<keyword evidence="7 8" id="KW-0472">Membrane</keyword>
<dbReference type="EMBL" id="JACRSW010000031">
    <property type="protein sequence ID" value="MBC8557753.1"/>
    <property type="molecule type" value="Genomic_DNA"/>
</dbReference>
<organism evidence="10 11">
    <name type="scientific">Jutongia hominis</name>
    <dbReference type="NCBI Taxonomy" id="2763664"/>
    <lineage>
        <taxon>Bacteria</taxon>
        <taxon>Bacillati</taxon>
        <taxon>Bacillota</taxon>
        <taxon>Clostridia</taxon>
        <taxon>Lachnospirales</taxon>
        <taxon>Lachnospiraceae</taxon>
        <taxon>Jutongia</taxon>
    </lineage>
</organism>